<reference evidence="1 3" key="1">
    <citation type="submission" date="2018-11" db="EMBL/GenBank/DDBJ databases">
        <title>Proposal to divide the Flavobacteriaceae and reorganize its genera based on Amino Acid Identity values calculated from whole genome sequences.</title>
        <authorList>
            <person name="Nicholson A.C."/>
            <person name="Gulvik C.A."/>
            <person name="Whitney A.M."/>
            <person name="Humrighouse B.W."/>
            <person name="Bell M."/>
            <person name="Holmes B."/>
            <person name="Steigerwalt A."/>
            <person name="Villarma A."/>
            <person name="Sheth M."/>
            <person name="Batra D."/>
            <person name="Pryor J."/>
            <person name="Bernardet J.-F."/>
            <person name="Hugo C."/>
            <person name="Kampfer P."/>
            <person name="Newman J."/>
            <person name="Mcquiston J.R."/>
        </authorList>
    </citation>
    <scope>NUCLEOTIDE SEQUENCE [LARGE SCALE GENOMIC DNA]</scope>
    <source>
        <strain evidence="1 3">DSM 15235</strain>
    </source>
</reference>
<reference evidence="2 4" key="2">
    <citation type="submission" date="2019-03" db="EMBL/GenBank/DDBJ databases">
        <title>Genomic Encyclopedia of Archaeal and Bacterial Type Strains, Phase II (KMG-II): from individual species to whole genera.</title>
        <authorList>
            <person name="Goeker M."/>
        </authorList>
    </citation>
    <scope>NUCLEOTIDE SEQUENCE [LARGE SCALE GENOMIC DNA]</scope>
    <source>
        <strain evidence="2 4">DSM 15235</strain>
    </source>
</reference>
<dbReference type="EMBL" id="RJTX01000002">
    <property type="protein sequence ID" value="ROH97473.1"/>
    <property type="molecule type" value="Genomic_DNA"/>
</dbReference>
<dbReference type="EMBL" id="SOQW01000002">
    <property type="protein sequence ID" value="TDX93378.1"/>
    <property type="molecule type" value="Genomic_DNA"/>
</dbReference>
<dbReference type="Proteomes" id="UP000295709">
    <property type="component" value="Unassembled WGS sequence"/>
</dbReference>
<comment type="caution">
    <text evidence="1">The sequence shown here is derived from an EMBL/GenBank/DDBJ whole genome shotgun (WGS) entry which is preliminary data.</text>
</comment>
<evidence type="ECO:0000313" key="1">
    <source>
        <dbReference type="EMBL" id="ROH97473.1"/>
    </source>
</evidence>
<name>A0A3N0VXB4_9FLAO</name>
<dbReference type="PANTHER" id="PTHR34204">
    <property type="entry name" value="RNA-BINDING ASCH DOMAIN PROTEIN"/>
    <property type="match status" value="1"/>
</dbReference>
<gene>
    <name evidence="2" type="ORF">BCF50_2355</name>
    <name evidence="1" type="ORF">EGI05_08730</name>
</gene>
<keyword evidence="4" id="KW-1185">Reference proteome</keyword>
<evidence type="ECO:0000313" key="3">
    <source>
        <dbReference type="Proteomes" id="UP000269375"/>
    </source>
</evidence>
<dbReference type="OrthoDB" id="1866098at2"/>
<dbReference type="RefSeq" id="WP_123262695.1">
    <property type="nucleotide sequence ID" value="NZ_RJTX01000002.1"/>
</dbReference>
<accession>A0A3N0VXB4</accession>
<protein>
    <submittedName>
        <fullName evidence="1">Uncharacterized protein</fullName>
    </submittedName>
</protein>
<dbReference type="PANTHER" id="PTHR34204:SF3">
    <property type="entry name" value="ASCH DOMAIN-CONTAINING PROTEIN"/>
    <property type="match status" value="1"/>
</dbReference>
<organism evidence="1 3">
    <name type="scientific">Chryseobacterium daecheongense</name>
    <dbReference type="NCBI Taxonomy" id="192389"/>
    <lineage>
        <taxon>Bacteria</taxon>
        <taxon>Pseudomonadati</taxon>
        <taxon>Bacteroidota</taxon>
        <taxon>Flavobacteriia</taxon>
        <taxon>Flavobacteriales</taxon>
        <taxon>Weeksellaceae</taxon>
        <taxon>Chryseobacterium group</taxon>
        <taxon>Chryseobacterium</taxon>
    </lineage>
</organism>
<proteinExistence type="predicted"/>
<evidence type="ECO:0000313" key="2">
    <source>
        <dbReference type="EMBL" id="TDX93378.1"/>
    </source>
</evidence>
<sequence length="220" mass="26128">MNLELNPLEKIALLFSKKWKEQYGDVLAGEHLQNIERNVLKFKNGTLDWDLPYFNEEIPINRDESFTTFIEILESSDSDESIIRQLENISFEHWLNVLGQRITSASIRNEMAIPPLKNVLIKSCTQLFNDEITTAQRAWEKHVGRMDDPFWGEVKGNNQQKQEKVMERIHYIIDHKTWWNVFFHYKHELVFEIREKEGHGIRWSHGGKQLIGFLETFINE</sequence>
<evidence type="ECO:0000313" key="4">
    <source>
        <dbReference type="Proteomes" id="UP000295709"/>
    </source>
</evidence>
<dbReference type="AlphaFoldDB" id="A0A3N0VXB4"/>
<dbReference type="Proteomes" id="UP000269375">
    <property type="component" value="Unassembled WGS sequence"/>
</dbReference>